<dbReference type="GO" id="GO:0005635">
    <property type="term" value="C:nuclear envelope"/>
    <property type="evidence" value="ECO:0007669"/>
    <property type="project" value="TreeGrafter"/>
</dbReference>
<protein>
    <submittedName>
        <fullName evidence="6">Membrane-associated proteins in eicosanoid and glutathione metabolism</fullName>
    </submittedName>
</protein>
<organism evidence="6 7">
    <name type="scientific">Aaosphaeria arxii CBS 175.79</name>
    <dbReference type="NCBI Taxonomy" id="1450172"/>
    <lineage>
        <taxon>Eukaryota</taxon>
        <taxon>Fungi</taxon>
        <taxon>Dikarya</taxon>
        <taxon>Ascomycota</taxon>
        <taxon>Pezizomycotina</taxon>
        <taxon>Dothideomycetes</taxon>
        <taxon>Pleosporomycetidae</taxon>
        <taxon>Pleosporales</taxon>
        <taxon>Pleosporales incertae sedis</taxon>
        <taxon>Aaosphaeria</taxon>
    </lineage>
</organism>
<dbReference type="InterPro" id="IPR001129">
    <property type="entry name" value="Membr-assoc_MAPEG"/>
</dbReference>
<evidence type="ECO:0000256" key="1">
    <source>
        <dbReference type="ARBA" id="ARBA00004141"/>
    </source>
</evidence>
<dbReference type="Gene3D" id="1.20.120.550">
    <property type="entry name" value="Membrane associated eicosanoid/glutathione metabolism-like domain"/>
    <property type="match status" value="1"/>
</dbReference>
<evidence type="ECO:0000256" key="2">
    <source>
        <dbReference type="ARBA" id="ARBA00022692"/>
    </source>
</evidence>
<keyword evidence="7" id="KW-1185">Reference proteome</keyword>
<dbReference type="PANTHER" id="PTHR10250">
    <property type="entry name" value="MICROSOMAL GLUTATHIONE S-TRANSFERASE"/>
    <property type="match status" value="1"/>
</dbReference>
<evidence type="ECO:0000256" key="3">
    <source>
        <dbReference type="ARBA" id="ARBA00022989"/>
    </source>
</evidence>
<dbReference type="GO" id="GO:0004602">
    <property type="term" value="F:glutathione peroxidase activity"/>
    <property type="evidence" value="ECO:0007669"/>
    <property type="project" value="TreeGrafter"/>
</dbReference>
<sequence length="154" mass="16667">MVSVEIPAEYGYVLASAVSTFFVGAWLGGRVSSYRKAAQIPYPYEYASFEQVQSAPTPEKRTLLHQFNCAQRGHQNFNENHPTAVAAMLITGLQYPLAAAGLGATWSVGRVLYGLGYTNGKEGGKGRYNGAAGLLAHYVLLIMSAKTAWDFVRA</sequence>
<dbReference type="EMBL" id="ML978069">
    <property type="protein sequence ID" value="KAF2015282.1"/>
    <property type="molecule type" value="Genomic_DNA"/>
</dbReference>
<gene>
    <name evidence="6" type="ORF">BU24DRAFT_408507</name>
</gene>
<reference evidence="6" key="1">
    <citation type="journal article" date="2020" name="Stud. Mycol.">
        <title>101 Dothideomycetes genomes: a test case for predicting lifestyles and emergence of pathogens.</title>
        <authorList>
            <person name="Haridas S."/>
            <person name="Albert R."/>
            <person name="Binder M."/>
            <person name="Bloem J."/>
            <person name="Labutti K."/>
            <person name="Salamov A."/>
            <person name="Andreopoulos B."/>
            <person name="Baker S."/>
            <person name="Barry K."/>
            <person name="Bills G."/>
            <person name="Bluhm B."/>
            <person name="Cannon C."/>
            <person name="Castanera R."/>
            <person name="Culley D."/>
            <person name="Daum C."/>
            <person name="Ezra D."/>
            <person name="Gonzalez J."/>
            <person name="Henrissat B."/>
            <person name="Kuo A."/>
            <person name="Liang C."/>
            <person name="Lipzen A."/>
            <person name="Lutzoni F."/>
            <person name="Magnuson J."/>
            <person name="Mondo S."/>
            <person name="Nolan M."/>
            <person name="Ohm R."/>
            <person name="Pangilinan J."/>
            <person name="Park H.-J."/>
            <person name="Ramirez L."/>
            <person name="Alfaro M."/>
            <person name="Sun H."/>
            <person name="Tritt A."/>
            <person name="Yoshinaga Y."/>
            <person name="Zwiers L.-H."/>
            <person name="Turgeon B."/>
            <person name="Goodwin S."/>
            <person name="Spatafora J."/>
            <person name="Crous P."/>
            <person name="Grigoriev I."/>
        </authorList>
    </citation>
    <scope>NUCLEOTIDE SEQUENCE</scope>
    <source>
        <strain evidence="6">CBS 175.79</strain>
    </source>
</reference>
<dbReference type="PANTHER" id="PTHR10250:SF26">
    <property type="entry name" value="GLUTATHIONE S-TRANSFERASE 3, MITOCHONDRIAL"/>
    <property type="match status" value="1"/>
</dbReference>
<dbReference type="GO" id="GO:0005783">
    <property type="term" value="C:endoplasmic reticulum"/>
    <property type="evidence" value="ECO:0007669"/>
    <property type="project" value="TreeGrafter"/>
</dbReference>
<proteinExistence type="predicted"/>
<dbReference type="GO" id="GO:0004364">
    <property type="term" value="F:glutathione transferase activity"/>
    <property type="evidence" value="ECO:0007669"/>
    <property type="project" value="TreeGrafter"/>
</dbReference>
<name>A0A6A5XQ47_9PLEO</name>
<dbReference type="SUPFAM" id="SSF161084">
    <property type="entry name" value="MAPEG domain-like"/>
    <property type="match status" value="1"/>
</dbReference>
<keyword evidence="2 5" id="KW-0812">Transmembrane</keyword>
<dbReference type="Pfam" id="PF01124">
    <property type="entry name" value="MAPEG"/>
    <property type="match status" value="1"/>
</dbReference>
<evidence type="ECO:0000313" key="7">
    <source>
        <dbReference type="Proteomes" id="UP000799778"/>
    </source>
</evidence>
<evidence type="ECO:0000313" key="6">
    <source>
        <dbReference type="EMBL" id="KAF2015282.1"/>
    </source>
</evidence>
<dbReference type="InterPro" id="IPR023352">
    <property type="entry name" value="MAPEG-like_dom_sf"/>
</dbReference>
<accession>A0A6A5XQ47</accession>
<dbReference type="OrthoDB" id="410651at2759"/>
<evidence type="ECO:0000256" key="4">
    <source>
        <dbReference type="ARBA" id="ARBA00023136"/>
    </source>
</evidence>
<keyword evidence="3 5" id="KW-1133">Transmembrane helix</keyword>
<dbReference type="GO" id="GO:0016020">
    <property type="term" value="C:membrane"/>
    <property type="evidence" value="ECO:0007669"/>
    <property type="project" value="UniProtKB-SubCell"/>
</dbReference>
<dbReference type="Proteomes" id="UP000799778">
    <property type="component" value="Unassembled WGS sequence"/>
</dbReference>
<dbReference type="GeneID" id="54283261"/>
<keyword evidence="4 5" id="KW-0472">Membrane</keyword>
<dbReference type="InterPro" id="IPR050997">
    <property type="entry name" value="MAPEG"/>
</dbReference>
<comment type="subcellular location">
    <subcellularLocation>
        <location evidence="1">Membrane</location>
        <topology evidence="1">Multi-pass membrane protein</topology>
    </subcellularLocation>
</comment>
<feature type="transmembrane region" description="Helical" evidence="5">
    <location>
        <begin position="12"/>
        <end position="29"/>
    </location>
</feature>
<evidence type="ECO:0000256" key="5">
    <source>
        <dbReference type="SAM" id="Phobius"/>
    </source>
</evidence>
<dbReference type="AlphaFoldDB" id="A0A6A5XQ47"/>
<dbReference type="RefSeq" id="XP_033383621.1">
    <property type="nucleotide sequence ID" value="XM_033525864.1"/>
</dbReference>